<name>A0A6A5S822_9PLEO</name>
<organism evidence="1 2">
    <name type="scientific">Clathrospora elynae</name>
    <dbReference type="NCBI Taxonomy" id="706981"/>
    <lineage>
        <taxon>Eukaryota</taxon>
        <taxon>Fungi</taxon>
        <taxon>Dikarya</taxon>
        <taxon>Ascomycota</taxon>
        <taxon>Pezizomycotina</taxon>
        <taxon>Dothideomycetes</taxon>
        <taxon>Pleosporomycetidae</taxon>
        <taxon>Pleosporales</taxon>
        <taxon>Diademaceae</taxon>
        <taxon>Clathrospora</taxon>
    </lineage>
</organism>
<proteinExistence type="predicted"/>
<evidence type="ECO:0000313" key="2">
    <source>
        <dbReference type="Proteomes" id="UP000800038"/>
    </source>
</evidence>
<dbReference type="EMBL" id="ML976168">
    <property type="protein sequence ID" value="KAF1936821.1"/>
    <property type="molecule type" value="Genomic_DNA"/>
</dbReference>
<protein>
    <recommendedName>
        <fullName evidence="3">Transposase IS30-like HTH domain-containing protein</fullName>
    </recommendedName>
</protein>
<evidence type="ECO:0000313" key="1">
    <source>
        <dbReference type="EMBL" id="KAF1936821.1"/>
    </source>
</evidence>
<reference evidence="1" key="1">
    <citation type="journal article" date="2020" name="Stud. Mycol.">
        <title>101 Dothideomycetes genomes: a test case for predicting lifestyles and emergence of pathogens.</title>
        <authorList>
            <person name="Haridas S."/>
            <person name="Albert R."/>
            <person name="Binder M."/>
            <person name="Bloem J."/>
            <person name="Labutti K."/>
            <person name="Salamov A."/>
            <person name="Andreopoulos B."/>
            <person name="Baker S."/>
            <person name="Barry K."/>
            <person name="Bills G."/>
            <person name="Bluhm B."/>
            <person name="Cannon C."/>
            <person name="Castanera R."/>
            <person name="Culley D."/>
            <person name="Daum C."/>
            <person name="Ezra D."/>
            <person name="Gonzalez J."/>
            <person name="Henrissat B."/>
            <person name="Kuo A."/>
            <person name="Liang C."/>
            <person name="Lipzen A."/>
            <person name="Lutzoni F."/>
            <person name="Magnuson J."/>
            <person name="Mondo S."/>
            <person name="Nolan M."/>
            <person name="Ohm R."/>
            <person name="Pangilinan J."/>
            <person name="Park H.-J."/>
            <person name="Ramirez L."/>
            <person name="Alfaro M."/>
            <person name="Sun H."/>
            <person name="Tritt A."/>
            <person name="Yoshinaga Y."/>
            <person name="Zwiers L.-H."/>
            <person name="Turgeon B."/>
            <person name="Goodwin S."/>
            <person name="Spatafora J."/>
            <person name="Crous P."/>
            <person name="Grigoriev I."/>
        </authorList>
    </citation>
    <scope>NUCLEOTIDE SEQUENCE</scope>
    <source>
        <strain evidence="1">CBS 161.51</strain>
    </source>
</reference>
<sequence>MPSLHQVRTRDASRQSLNPRSCLTYRQRVQIETLHHIAGWSYSHIHDVLNIPRSSIRTVCATPETPKKPQDDSAIKK</sequence>
<keyword evidence="2" id="KW-1185">Reference proteome</keyword>
<accession>A0A6A5S822</accession>
<evidence type="ECO:0008006" key="3">
    <source>
        <dbReference type="Google" id="ProtNLM"/>
    </source>
</evidence>
<dbReference type="Proteomes" id="UP000800038">
    <property type="component" value="Unassembled WGS sequence"/>
</dbReference>
<gene>
    <name evidence="1" type="ORF">EJ02DRAFT_459213</name>
</gene>
<dbReference type="AlphaFoldDB" id="A0A6A5S822"/>